<name>A0A6J4JZR0_9SPHI</name>
<dbReference type="EMBL" id="CADCTQ010000387">
    <property type="protein sequence ID" value="CAA9291734.1"/>
    <property type="molecule type" value="Genomic_DNA"/>
</dbReference>
<sequence>KTWATTTLPPRWKQCCPASASNGPKKPCGSCWKN</sequence>
<evidence type="ECO:0000313" key="1">
    <source>
        <dbReference type="EMBL" id="CAA9291734.1"/>
    </source>
</evidence>
<feature type="non-terminal residue" evidence="1">
    <location>
        <position position="1"/>
    </location>
</feature>
<organism evidence="1">
    <name type="scientific">uncultured Cytophagales bacterium</name>
    <dbReference type="NCBI Taxonomy" id="158755"/>
    <lineage>
        <taxon>Bacteria</taxon>
        <taxon>Pseudomonadati</taxon>
        <taxon>Bacteroidota</taxon>
        <taxon>Sphingobacteriia</taxon>
        <taxon>Sphingobacteriales</taxon>
        <taxon>environmental samples</taxon>
    </lineage>
</organism>
<gene>
    <name evidence="1" type="ORF">AVDCRST_MAG56-4644</name>
</gene>
<accession>A0A6J4JZR0</accession>
<reference evidence="1" key="1">
    <citation type="submission" date="2020-02" db="EMBL/GenBank/DDBJ databases">
        <authorList>
            <person name="Meier V. D."/>
        </authorList>
    </citation>
    <scope>NUCLEOTIDE SEQUENCE</scope>
    <source>
        <strain evidence="1">AVDCRST_MAG56</strain>
    </source>
</reference>
<feature type="non-terminal residue" evidence="1">
    <location>
        <position position="34"/>
    </location>
</feature>
<dbReference type="AlphaFoldDB" id="A0A6J4JZR0"/>
<proteinExistence type="predicted"/>
<protein>
    <submittedName>
        <fullName evidence="1">Uncharacterized protein</fullName>
    </submittedName>
</protein>